<accession>A0A9X1LBY2</accession>
<dbReference type="PANTHER" id="PTHR30483:SF6">
    <property type="entry name" value="PERIPLASMIC BINDING PROTEIN OF ABC TRANSPORTER FOR NATURAL AMINO ACIDS"/>
    <property type="match status" value="1"/>
</dbReference>
<evidence type="ECO:0000259" key="5">
    <source>
        <dbReference type="Pfam" id="PF13458"/>
    </source>
</evidence>
<evidence type="ECO:0000313" key="6">
    <source>
        <dbReference type="EMBL" id="MCB4823660.1"/>
    </source>
</evidence>
<dbReference type="InterPro" id="IPR028082">
    <property type="entry name" value="Peripla_BP_I"/>
</dbReference>
<dbReference type="AlphaFoldDB" id="A0A9X1LBY2"/>
<evidence type="ECO:0000256" key="3">
    <source>
        <dbReference type="ARBA" id="ARBA00022970"/>
    </source>
</evidence>
<keyword evidence="3" id="KW-0813">Transport</keyword>
<keyword evidence="7" id="KW-1185">Reference proteome</keyword>
<name>A0A9X1LBY2_9PROT</name>
<protein>
    <submittedName>
        <fullName evidence="6">ABC transporter substrate-binding protein</fullName>
    </submittedName>
</protein>
<keyword evidence="2 4" id="KW-0732">Signal</keyword>
<comment type="caution">
    <text evidence="6">The sequence shown here is derived from an EMBL/GenBank/DDBJ whole genome shotgun (WGS) entry which is preliminary data.</text>
</comment>
<evidence type="ECO:0000313" key="7">
    <source>
        <dbReference type="Proteomes" id="UP001139311"/>
    </source>
</evidence>
<gene>
    <name evidence="6" type="ORF">LHA35_18175</name>
</gene>
<dbReference type="InterPro" id="IPR028081">
    <property type="entry name" value="Leu-bd"/>
</dbReference>
<organism evidence="6 7">
    <name type="scientific">Roseicella aerolata</name>
    <dbReference type="NCBI Taxonomy" id="2883479"/>
    <lineage>
        <taxon>Bacteria</taxon>
        <taxon>Pseudomonadati</taxon>
        <taxon>Pseudomonadota</taxon>
        <taxon>Alphaproteobacteria</taxon>
        <taxon>Acetobacterales</taxon>
        <taxon>Roseomonadaceae</taxon>
        <taxon>Roseicella</taxon>
    </lineage>
</organism>
<feature type="signal peptide" evidence="4">
    <location>
        <begin position="1"/>
        <end position="23"/>
    </location>
</feature>
<evidence type="ECO:0000256" key="2">
    <source>
        <dbReference type="ARBA" id="ARBA00022729"/>
    </source>
</evidence>
<dbReference type="RefSeq" id="WP_226610642.1">
    <property type="nucleotide sequence ID" value="NZ_JAJAQI010000029.1"/>
</dbReference>
<reference evidence="6" key="1">
    <citation type="submission" date="2021-10" db="EMBL/GenBank/DDBJ databases">
        <title>Roseicella aerolatum sp. nov., isolated from aerosols of e-waste dismantling site.</title>
        <authorList>
            <person name="Qin T."/>
        </authorList>
    </citation>
    <scope>NUCLEOTIDE SEQUENCE</scope>
    <source>
        <strain evidence="6">GB24</strain>
    </source>
</reference>
<dbReference type="InterPro" id="IPR051010">
    <property type="entry name" value="BCAA_transport"/>
</dbReference>
<evidence type="ECO:0000256" key="4">
    <source>
        <dbReference type="SAM" id="SignalP"/>
    </source>
</evidence>
<dbReference type="CDD" id="cd06327">
    <property type="entry name" value="PBP1_SBP-like"/>
    <property type="match status" value="1"/>
</dbReference>
<comment type="similarity">
    <text evidence="1">Belongs to the leucine-binding protein family.</text>
</comment>
<dbReference type="Gene3D" id="3.40.50.2300">
    <property type="match status" value="2"/>
</dbReference>
<evidence type="ECO:0000256" key="1">
    <source>
        <dbReference type="ARBA" id="ARBA00010062"/>
    </source>
</evidence>
<feature type="domain" description="Leucine-binding protein" evidence="5">
    <location>
        <begin position="36"/>
        <end position="372"/>
    </location>
</feature>
<dbReference type="GO" id="GO:0006865">
    <property type="term" value="P:amino acid transport"/>
    <property type="evidence" value="ECO:0007669"/>
    <property type="project" value="UniProtKB-KW"/>
</dbReference>
<proteinExistence type="inferred from homology"/>
<feature type="chain" id="PRO_5040835144" evidence="4">
    <location>
        <begin position="24"/>
        <end position="409"/>
    </location>
</feature>
<dbReference type="EMBL" id="JAJAQI010000029">
    <property type="protein sequence ID" value="MCB4823660.1"/>
    <property type="molecule type" value="Genomic_DNA"/>
</dbReference>
<dbReference type="Proteomes" id="UP001139311">
    <property type="component" value="Unassembled WGS sequence"/>
</dbReference>
<sequence>MNRRSLLGGAAALPLFHILPSHAQGTGTGQISDGVVKIGVLNDMTGVFSDQQGMGEVVAARLAIEEFGGRVLGAPIELVHGDLLNRPDVGMGIARRWFDQEKVDIITGVGNSAVALAVQTLSKEKQKIVIPMSAATTDLTGKDCGPWTAHWLYDNYSAAKGPVTALYRNGKTKWFFVTSDYSFGHSLEANASAILRALGGEVVGSVRVPLGETDYSSYLIRAAASGAQAVGICAGGADMINIAKQMGEFGLIRRGIVPAALNCSITNIRSIGLETGQGMVYAESYYWDQNEGTRAFAERFRKLHGRPPTAFHAGSYGAVMHYLKAVQAAGTDATAPVMAKMREMPINDFMTKDGRIREDGRVIRDVYLMQVKAPRASKGEWDLLEVTETISGNDAFRPMDQGGCPLVRA</sequence>
<dbReference type="SUPFAM" id="SSF53822">
    <property type="entry name" value="Periplasmic binding protein-like I"/>
    <property type="match status" value="1"/>
</dbReference>
<dbReference type="Pfam" id="PF13458">
    <property type="entry name" value="Peripla_BP_6"/>
    <property type="match status" value="1"/>
</dbReference>
<keyword evidence="3" id="KW-0029">Amino-acid transport</keyword>
<dbReference type="PANTHER" id="PTHR30483">
    <property type="entry name" value="LEUCINE-SPECIFIC-BINDING PROTEIN"/>
    <property type="match status" value="1"/>
</dbReference>